<dbReference type="GO" id="GO:0009423">
    <property type="term" value="P:chorismate biosynthetic process"/>
    <property type="evidence" value="ECO:0007669"/>
    <property type="project" value="UniProtKB-UniRule"/>
</dbReference>
<feature type="binding site" evidence="8">
    <location>
        <position position="66"/>
    </location>
    <ligand>
        <name>shikimate</name>
        <dbReference type="ChEBI" id="CHEBI:36208"/>
    </ligand>
</feature>
<comment type="function">
    <text evidence="8">Involved in the biosynthesis of the chorismate, which leads to the biosynthesis of aromatic amino acids. Catalyzes the reversible NADPH linked reduction of 3-dehydroshikimate (DHSA) to yield shikimate (SA).</text>
</comment>
<evidence type="ECO:0000259" key="11">
    <source>
        <dbReference type="Pfam" id="PF18317"/>
    </source>
</evidence>
<proteinExistence type="inferred from homology"/>
<evidence type="ECO:0000256" key="2">
    <source>
        <dbReference type="ARBA" id="ARBA00012962"/>
    </source>
</evidence>
<dbReference type="PANTHER" id="PTHR21089:SF1">
    <property type="entry name" value="BIFUNCTIONAL 3-DEHYDROQUINATE DEHYDRATASE_SHIKIMATE DEHYDROGENASE, CHLOROPLASTIC"/>
    <property type="match status" value="1"/>
</dbReference>
<feature type="binding site" evidence="8">
    <location>
        <position position="107"/>
    </location>
    <ligand>
        <name>shikimate</name>
        <dbReference type="ChEBI" id="CHEBI:36208"/>
    </ligand>
</feature>
<dbReference type="GO" id="GO:0050661">
    <property type="term" value="F:NADP binding"/>
    <property type="evidence" value="ECO:0007669"/>
    <property type="project" value="InterPro"/>
</dbReference>
<feature type="domain" description="Shikimate dehydrogenase substrate binding N-terminal" evidence="10">
    <location>
        <begin position="11"/>
        <end position="93"/>
    </location>
</feature>
<feature type="binding site" evidence="8">
    <location>
        <position position="238"/>
    </location>
    <ligand>
        <name>NADP(+)</name>
        <dbReference type="ChEBI" id="CHEBI:58349"/>
    </ligand>
</feature>
<evidence type="ECO:0000256" key="1">
    <source>
        <dbReference type="ARBA" id="ARBA00004871"/>
    </source>
</evidence>
<evidence type="ECO:0000256" key="3">
    <source>
        <dbReference type="ARBA" id="ARBA00022605"/>
    </source>
</evidence>
<dbReference type="Pfam" id="PF18317">
    <property type="entry name" value="SDH_C"/>
    <property type="match status" value="1"/>
</dbReference>
<keyword evidence="4 8" id="KW-0521">NADP</keyword>
<feature type="active site" description="Proton acceptor" evidence="8">
    <location>
        <position position="70"/>
    </location>
</feature>
<dbReference type="NCBIfam" id="NF001319">
    <property type="entry name" value="PRK00258.3-3"/>
    <property type="match status" value="1"/>
</dbReference>
<dbReference type="NCBIfam" id="TIGR00507">
    <property type="entry name" value="aroE"/>
    <property type="match status" value="1"/>
</dbReference>
<dbReference type="InterPro" id="IPR041121">
    <property type="entry name" value="SDH_C"/>
</dbReference>
<accession>A0A8X8I8G2</accession>
<evidence type="ECO:0000256" key="5">
    <source>
        <dbReference type="ARBA" id="ARBA00023002"/>
    </source>
</evidence>
<feature type="binding site" evidence="8">
    <location>
        <begin position="19"/>
        <end position="21"/>
    </location>
    <ligand>
        <name>shikimate</name>
        <dbReference type="ChEBI" id="CHEBI:36208"/>
    </ligand>
</feature>
<evidence type="ECO:0000256" key="6">
    <source>
        <dbReference type="ARBA" id="ARBA00023141"/>
    </source>
</evidence>
<evidence type="ECO:0000256" key="7">
    <source>
        <dbReference type="ARBA" id="ARBA00049442"/>
    </source>
</evidence>
<evidence type="ECO:0000259" key="9">
    <source>
        <dbReference type="Pfam" id="PF01488"/>
    </source>
</evidence>
<dbReference type="Gene3D" id="3.40.50.10860">
    <property type="entry name" value="Leucine Dehydrogenase, chain A, domain 1"/>
    <property type="match status" value="1"/>
</dbReference>
<dbReference type="InterPro" id="IPR013708">
    <property type="entry name" value="Shikimate_DH-bd_N"/>
</dbReference>
<comment type="similarity">
    <text evidence="8">Belongs to the shikimate dehydrogenase family.</text>
</comment>
<dbReference type="EC" id="1.1.1.25" evidence="2 8"/>
<keyword evidence="13" id="KW-1185">Reference proteome</keyword>
<dbReference type="GO" id="GO:0009073">
    <property type="term" value="P:aromatic amino acid family biosynthetic process"/>
    <property type="evidence" value="ECO:0007669"/>
    <property type="project" value="UniProtKB-KW"/>
</dbReference>
<evidence type="ECO:0000256" key="4">
    <source>
        <dbReference type="ARBA" id="ARBA00022857"/>
    </source>
</evidence>
<keyword evidence="5 8" id="KW-0560">Oxidoreductase</keyword>
<comment type="catalytic activity">
    <reaction evidence="7 8">
        <text>shikimate + NADP(+) = 3-dehydroshikimate + NADPH + H(+)</text>
        <dbReference type="Rhea" id="RHEA:17737"/>
        <dbReference type="ChEBI" id="CHEBI:15378"/>
        <dbReference type="ChEBI" id="CHEBI:16630"/>
        <dbReference type="ChEBI" id="CHEBI:36208"/>
        <dbReference type="ChEBI" id="CHEBI:57783"/>
        <dbReference type="ChEBI" id="CHEBI:58349"/>
        <dbReference type="EC" id="1.1.1.25"/>
    </reaction>
</comment>
<dbReference type="Pfam" id="PF01488">
    <property type="entry name" value="Shikimate_DH"/>
    <property type="match status" value="1"/>
</dbReference>
<feature type="binding site" evidence="8">
    <location>
        <begin position="156"/>
        <end position="161"/>
    </location>
    <ligand>
        <name>NADP(+)</name>
        <dbReference type="ChEBI" id="CHEBI:58349"/>
    </ligand>
</feature>
<dbReference type="Proteomes" id="UP000825179">
    <property type="component" value="Chromosome"/>
</dbReference>
<name>A0A8X8I8G2_CALTT</name>
<dbReference type="InterPro" id="IPR046346">
    <property type="entry name" value="Aminoacid_DH-like_N_sf"/>
</dbReference>
<comment type="caution">
    <text evidence="8">Lacks conserved residue(s) required for the propagation of feature annotation.</text>
</comment>
<dbReference type="GO" id="GO:0019632">
    <property type="term" value="P:shikimate metabolic process"/>
    <property type="evidence" value="ECO:0007669"/>
    <property type="project" value="InterPro"/>
</dbReference>
<dbReference type="FunFam" id="3.40.50.10860:FF:000004">
    <property type="entry name" value="Quinate/shikimate dehydrogenase"/>
    <property type="match status" value="1"/>
</dbReference>
<dbReference type="InterPro" id="IPR006151">
    <property type="entry name" value="Shikm_DH/Glu-tRNA_Rdtase"/>
</dbReference>
<dbReference type="RefSeq" id="WP_222822675.1">
    <property type="nucleotide sequence ID" value="NZ_CP082237.1"/>
</dbReference>
<dbReference type="EMBL" id="CP082237">
    <property type="protein sequence ID" value="QZT33418.1"/>
    <property type="molecule type" value="Genomic_DNA"/>
</dbReference>
<dbReference type="InterPro" id="IPR036291">
    <property type="entry name" value="NAD(P)-bd_dom_sf"/>
</dbReference>
<protein>
    <recommendedName>
        <fullName evidence="2 8">Shikimate dehydrogenase (NADP(+))</fullName>
        <shortName evidence="8">SDH</shortName>
        <ecNumber evidence="2 8">1.1.1.25</ecNumber>
    </recommendedName>
</protein>
<sequence length="302" mass="32565">MSASQKQLFGLFAHPVGHSLSPVMHNRAFQALGLPFYYHPFDIPPERLPEAVAGLKALGIRGINVTIPHKENIVPLLDELDPEAEAIGAVNTVVLSETGRLVGYNTDGAGYVQSLLSETGINLKETNVLLLGAGGAAKAIAVYLIKHGCASLTIANRTEHKAETLAHHVQRYAAQSHDGKGSSSPVRINVHSWSQLDRDGVKAYQLIINTTPVGMWPNVGHVPLELKELSPGTIVSDIVYNPLQTAFLKAAEQRGAQVHQGLGMFIFQGALAFKLFTGYEAPLEVMRKVVEDQLNLSSSQGK</sequence>
<keyword evidence="3 8" id="KW-0028">Amino-acid biosynthesis</keyword>
<feature type="binding site" evidence="8">
    <location>
        <begin position="132"/>
        <end position="136"/>
    </location>
    <ligand>
        <name>NADP(+)</name>
        <dbReference type="ChEBI" id="CHEBI:58349"/>
    </ligand>
</feature>
<dbReference type="PANTHER" id="PTHR21089">
    <property type="entry name" value="SHIKIMATE DEHYDROGENASE"/>
    <property type="match status" value="1"/>
</dbReference>
<dbReference type="Gene3D" id="3.40.50.720">
    <property type="entry name" value="NAD(P)-binding Rossmann-like Domain"/>
    <property type="match status" value="1"/>
</dbReference>
<evidence type="ECO:0000256" key="8">
    <source>
        <dbReference type="HAMAP-Rule" id="MF_00222"/>
    </source>
</evidence>
<evidence type="ECO:0000259" key="10">
    <source>
        <dbReference type="Pfam" id="PF08501"/>
    </source>
</evidence>
<dbReference type="AlphaFoldDB" id="A0A8X8I8G2"/>
<feature type="domain" description="SDH C-terminal" evidence="11">
    <location>
        <begin position="261"/>
        <end position="291"/>
    </location>
</feature>
<dbReference type="SUPFAM" id="SSF51735">
    <property type="entry name" value="NAD(P)-binding Rossmann-fold domains"/>
    <property type="match status" value="1"/>
</dbReference>
<dbReference type="GO" id="GO:0005829">
    <property type="term" value="C:cytosol"/>
    <property type="evidence" value="ECO:0007669"/>
    <property type="project" value="TreeGrafter"/>
</dbReference>
<comment type="subunit">
    <text evidence="8">Homodimer.</text>
</comment>
<feature type="binding site" evidence="8">
    <location>
        <position position="268"/>
    </location>
    <ligand>
        <name>shikimate</name>
        <dbReference type="ChEBI" id="CHEBI:36208"/>
    </ligand>
</feature>
<feature type="binding site" evidence="8">
    <location>
        <position position="91"/>
    </location>
    <ligand>
        <name>shikimate</name>
        <dbReference type="ChEBI" id="CHEBI:36208"/>
    </ligand>
</feature>
<gene>
    <name evidence="8 12" type="primary">aroE</name>
    <name evidence="12" type="ORF">HUR95_14365</name>
</gene>
<dbReference type="KEGG" id="cthu:HUR95_14365"/>
<evidence type="ECO:0000313" key="13">
    <source>
        <dbReference type="Proteomes" id="UP000825179"/>
    </source>
</evidence>
<comment type="pathway">
    <text evidence="1 8">Metabolic intermediate biosynthesis; chorismate biosynthesis; chorismate from D-erythrose 4-phosphate and phosphoenolpyruvate: step 4/7.</text>
</comment>
<dbReference type="InterPro" id="IPR022893">
    <property type="entry name" value="Shikimate_DH_fam"/>
</dbReference>
<dbReference type="InterPro" id="IPR011342">
    <property type="entry name" value="Shikimate_DH"/>
</dbReference>
<feature type="binding site" evidence="8">
    <location>
        <position position="261"/>
    </location>
    <ligand>
        <name>NADP(+)</name>
        <dbReference type="ChEBI" id="CHEBI:58349"/>
    </ligand>
</feature>
<organism evidence="12 13">
    <name type="scientific">Caldalkalibacillus thermarum (strain TA2.A1)</name>
    <dbReference type="NCBI Taxonomy" id="986075"/>
    <lineage>
        <taxon>Bacteria</taxon>
        <taxon>Bacillati</taxon>
        <taxon>Bacillota</taxon>
        <taxon>Bacilli</taxon>
        <taxon>Bacillales</taxon>
        <taxon>Bacillaceae</taxon>
        <taxon>Caldalkalibacillus</taxon>
    </lineage>
</organism>
<feature type="binding site" evidence="8">
    <location>
        <position position="240"/>
    </location>
    <ligand>
        <name>shikimate</name>
        <dbReference type="ChEBI" id="CHEBI:36208"/>
    </ligand>
</feature>
<dbReference type="GO" id="GO:0008652">
    <property type="term" value="P:amino acid biosynthetic process"/>
    <property type="evidence" value="ECO:0007669"/>
    <property type="project" value="UniProtKB-KW"/>
</dbReference>
<dbReference type="Pfam" id="PF08501">
    <property type="entry name" value="Shikimate_dh_N"/>
    <property type="match status" value="1"/>
</dbReference>
<dbReference type="SUPFAM" id="SSF53223">
    <property type="entry name" value="Aminoacid dehydrogenase-like, N-terminal domain"/>
    <property type="match status" value="1"/>
</dbReference>
<dbReference type="NCBIfam" id="NF001314">
    <property type="entry name" value="PRK00258.2-2"/>
    <property type="match status" value="1"/>
</dbReference>
<reference evidence="12 13" key="1">
    <citation type="journal article" date="2020" name="Extremophiles">
        <title>Genomic analysis of Caldalkalibacillus thermarum TA2.A1 reveals aerobic alkaliphilic metabolism and evolutionary hallmarks linking alkaliphilic bacteria and plant life.</title>
        <authorList>
            <person name="de Jong S.I."/>
            <person name="van den Broek M.A."/>
            <person name="Merkel A.Y."/>
            <person name="de la Torre Cortes P."/>
            <person name="Kalamorz F."/>
            <person name="Cook G.M."/>
            <person name="van Loosdrecht M.C.M."/>
            <person name="McMillan D.G.G."/>
        </authorList>
    </citation>
    <scope>NUCLEOTIDE SEQUENCE [LARGE SCALE GENOMIC DNA]</scope>
    <source>
        <strain evidence="12 13">TA2.A1</strain>
    </source>
</reference>
<evidence type="ECO:0000313" key="12">
    <source>
        <dbReference type="EMBL" id="QZT33418.1"/>
    </source>
</evidence>
<feature type="domain" description="Quinate/shikimate 5-dehydrogenase/glutamyl-tRNA reductase" evidence="9">
    <location>
        <begin position="122"/>
        <end position="172"/>
    </location>
</feature>
<dbReference type="HAMAP" id="MF_00222">
    <property type="entry name" value="Shikimate_DH_AroE"/>
    <property type="match status" value="1"/>
</dbReference>
<dbReference type="GO" id="GO:0004764">
    <property type="term" value="F:shikimate 3-dehydrogenase (NADP+) activity"/>
    <property type="evidence" value="ECO:0007669"/>
    <property type="project" value="UniProtKB-UniRule"/>
</dbReference>
<keyword evidence="6 8" id="KW-0057">Aromatic amino acid biosynthesis</keyword>
<dbReference type="CDD" id="cd01065">
    <property type="entry name" value="NAD_bind_Shikimate_DH"/>
    <property type="match status" value="1"/>
</dbReference>